<comment type="subcellular location">
    <subcellularLocation>
        <location evidence="1">Cell membrane</location>
        <topology evidence="1">Multi-pass membrane protein</topology>
    </subcellularLocation>
</comment>
<reference evidence="7" key="1">
    <citation type="journal article" date="2014" name="Int. J. Syst. Evol. Microbiol.">
        <title>Complete genome sequence of Corynebacterium casei LMG S-19264T (=DSM 44701T), isolated from a smear-ripened cheese.</title>
        <authorList>
            <consortium name="US DOE Joint Genome Institute (JGI-PGF)"/>
            <person name="Walter F."/>
            <person name="Albersmeier A."/>
            <person name="Kalinowski J."/>
            <person name="Ruckert C."/>
        </authorList>
    </citation>
    <scope>NUCLEOTIDE SEQUENCE</scope>
    <source>
        <strain evidence="7">CGMCC 1.15178</strain>
    </source>
</reference>
<evidence type="ECO:0000256" key="4">
    <source>
        <dbReference type="ARBA" id="ARBA00022989"/>
    </source>
</evidence>
<name>A0A917E2D7_9BACL</name>
<feature type="transmembrane region" description="Helical" evidence="6">
    <location>
        <begin position="96"/>
        <end position="118"/>
    </location>
</feature>
<evidence type="ECO:0000256" key="1">
    <source>
        <dbReference type="ARBA" id="ARBA00004651"/>
    </source>
</evidence>
<feature type="transmembrane region" description="Helical" evidence="6">
    <location>
        <begin position="7"/>
        <end position="26"/>
    </location>
</feature>
<dbReference type="RefSeq" id="WP_188997784.1">
    <property type="nucleotide sequence ID" value="NZ_BMHP01000006.1"/>
</dbReference>
<evidence type="ECO:0000256" key="3">
    <source>
        <dbReference type="ARBA" id="ARBA00022692"/>
    </source>
</evidence>
<proteinExistence type="predicted"/>
<dbReference type="InterPro" id="IPR039072">
    <property type="entry name" value="ATP_synth_I_Bacilli"/>
</dbReference>
<keyword evidence="8" id="KW-1185">Reference proteome</keyword>
<dbReference type="GO" id="GO:0005886">
    <property type="term" value="C:plasma membrane"/>
    <property type="evidence" value="ECO:0007669"/>
    <property type="project" value="UniProtKB-SubCell"/>
</dbReference>
<dbReference type="PANTHER" id="PTHR40035:SF1">
    <property type="entry name" value="ATP SYNTHASE PROTEIN I"/>
    <property type="match status" value="1"/>
</dbReference>
<evidence type="ECO:0000313" key="7">
    <source>
        <dbReference type="EMBL" id="GGD92754.1"/>
    </source>
</evidence>
<reference evidence="7" key="2">
    <citation type="submission" date="2020-09" db="EMBL/GenBank/DDBJ databases">
        <authorList>
            <person name="Sun Q."/>
            <person name="Zhou Y."/>
        </authorList>
    </citation>
    <scope>NUCLEOTIDE SEQUENCE</scope>
    <source>
        <strain evidence="7">CGMCC 1.15178</strain>
    </source>
</reference>
<evidence type="ECO:0000313" key="8">
    <source>
        <dbReference type="Proteomes" id="UP000612456"/>
    </source>
</evidence>
<sequence length="125" mass="13540">MNEIFKKAMRSALYLMSLCIVFWLLVPSLKTVAAGIVVGCAASMFNAYLLQRRIELLGQTVVEQGPRRVSIGLAGRLATVLLVVMIANKVPQHLDVAATLSASFYVQIAVFLITAVTYSKHSGKG</sequence>
<organism evidence="7 8">
    <name type="scientific">Paenibacillus nasutitermitis</name>
    <dbReference type="NCBI Taxonomy" id="1652958"/>
    <lineage>
        <taxon>Bacteria</taxon>
        <taxon>Bacillati</taxon>
        <taxon>Bacillota</taxon>
        <taxon>Bacilli</taxon>
        <taxon>Bacillales</taxon>
        <taxon>Paenibacillaceae</taxon>
        <taxon>Paenibacillus</taxon>
    </lineage>
</organism>
<evidence type="ECO:0000256" key="2">
    <source>
        <dbReference type="ARBA" id="ARBA00022475"/>
    </source>
</evidence>
<keyword evidence="2" id="KW-1003">Cell membrane</keyword>
<protein>
    <recommendedName>
        <fullName evidence="9">ATP synthase protein I</fullName>
    </recommendedName>
</protein>
<dbReference type="InterPro" id="IPR005598">
    <property type="entry name" value="ATP_synth_I"/>
</dbReference>
<evidence type="ECO:0008006" key="9">
    <source>
        <dbReference type="Google" id="ProtNLM"/>
    </source>
</evidence>
<keyword evidence="3 6" id="KW-0812">Transmembrane</keyword>
<accession>A0A917E2D7</accession>
<gene>
    <name evidence="7" type="ORF">GCM10010911_59190</name>
</gene>
<feature type="transmembrane region" description="Helical" evidence="6">
    <location>
        <begin position="32"/>
        <end position="50"/>
    </location>
</feature>
<keyword evidence="5 6" id="KW-0472">Membrane</keyword>
<dbReference type="AlphaFoldDB" id="A0A917E2D7"/>
<dbReference type="Proteomes" id="UP000612456">
    <property type="component" value="Unassembled WGS sequence"/>
</dbReference>
<dbReference type="EMBL" id="BMHP01000006">
    <property type="protein sequence ID" value="GGD92754.1"/>
    <property type="molecule type" value="Genomic_DNA"/>
</dbReference>
<feature type="transmembrane region" description="Helical" evidence="6">
    <location>
        <begin position="71"/>
        <end position="90"/>
    </location>
</feature>
<dbReference type="Pfam" id="PF03899">
    <property type="entry name" value="ATP-synt_I"/>
    <property type="match status" value="1"/>
</dbReference>
<evidence type="ECO:0000256" key="6">
    <source>
        <dbReference type="SAM" id="Phobius"/>
    </source>
</evidence>
<keyword evidence="4 6" id="KW-1133">Transmembrane helix</keyword>
<comment type="caution">
    <text evidence="7">The sequence shown here is derived from an EMBL/GenBank/DDBJ whole genome shotgun (WGS) entry which is preliminary data.</text>
</comment>
<dbReference type="PANTHER" id="PTHR40035">
    <property type="entry name" value="ATP SYNTHASE PROTEIN I"/>
    <property type="match status" value="1"/>
</dbReference>
<evidence type="ECO:0000256" key="5">
    <source>
        <dbReference type="ARBA" id="ARBA00023136"/>
    </source>
</evidence>